<accession>A0A9D2BM83</accession>
<evidence type="ECO:0000313" key="2">
    <source>
        <dbReference type="EMBL" id="HIX81281.1"/>
    </source>
</evidence>
<feature type="transmembrane region" description="Helical" evidence="1">
    <location>
        <begin position="43"/>
        <end position="59"/>
    </location>
</feature>
<sequence length="98" mass="11750">MENLLGIGCLIYAIYLAISKRLPYRKEVMLKKGTENTCLKIEIIAFICLFLVFEMMYLISFFIRGSIILGIFYLILIIAIWSIKENRERKLYKERYRR</sequence>
<keyword evidence="1" id="KW-0812">Transmembrane</keyword>
<dbReference type="EMBL" id="DXET01000110">
    <property type="protein sequence ID" value="HIX81281.1"/>
    <property type="molecule type" value="Genomic_DNA"/>
</dbReference>
<evidence type="ECO:0000313" key="3">
    <source>
        <dbReference type="Proteomes" id="UP000886724"/>
    </source>
</evidence>
<reference evidence="2" key="2">
    <citation type="submission" date="2021-04" db="EMBL/GenBank/DDBJ databases">
        <authorList>
            <person name="Gilroy R."/>
        </authorList>
    </citation>
    <scope>NUCLEOTIDE SEQUENCE</scope>
    <source>
        <strain evidence="2">ChiGjej1B1-14440</strain>
    </source>
</reference>
<dbReference type="Proteomes" id="UP000886724">
    <property type="component" value="Unassembled WGS sequence"/>
</dbReference>
<keyword evidence="1" id="KW-1133">Transmembrane helix</keyword>
<keyword evidence="1" id="KW-0472">Membrane</keyword>
<dbReference type="AlphaFoldDB" id="A0A9D2BM83"/>
<proteinExistence type="predicted"/>
<name>A0A9D2BM83_9FIRM</name>
<reference evidence="2" key="1">
    <citation type="journal article" date="2021" name="PeerJ">
        <title>Extensive microbial diversity within the chicken gut microbiome revealed by metagenomics and culture.</title>
        <authorList>
            <person name="Gilroy R."/>
            <person name="Ravi A."/>
            <person name="Getino M."/>
            <person name="Pursley I."/>
            <person name="Horton D.L."/>
            <person name="Alikhan N.F."/>
            <person name="Baker D."/>
            <person name="Gharbi K."/>
            <person name="Hall N."/>
            <person name="Watson M."/>
            <person name="Adriaenssens E.M."/>
            <person name="Foster-Nyarko E."/>
            <person name="Jarju S."/>
            <person name="Secka A."/>
            <person name="Antonio M."/>
            <person name="Oren A."/>
            <person name="Chaudhuri R.R."/>
            <person name="La Ragione R."/>
            <person name="Hildebrand F."/>
            <person name="Pallen M.J."/>
        </authorList>
    </citation>
    <scope>NUCLEOTIDE SEQUENCE</scope>
    <source>
        <strain evidence="2">ChiGjej1B1-14440</strain>
    </source>
</reference>
<organism evidence="2 3">
    <name type="scientific">Candidatus Erysipelatoclostridium merdavium</name>
    <dbReference type="NCBI Taxonomy" id="2838566"/>
    <lineage>
        <taxon>Bacteria</taxon>
        <taxon>Bacillati</taxon>
        <taxon>Bacillota</taxon>
        <taxon>Erysipelotrichia</taxon>
        <taxon>Erysipelotrichales</taxon>
        <taxon>Erysipelotrichales incertae sedis</taxon>
    </lineage>
</organism>
<comment type="caution">
    <text evidence="2">The sequence shown here is derived from an EMBL/GenBank/DDBJ whole genome shotgun (WGS) entry which is preliminary data.</text>
</comment>
<evidence type="ECO:0000256" key="1">
    <source>
        <dbReference type="SAM" id="Phobius"/>
    </source>
</evidence>
<feature type="transmembrane region" description="Helical" evidence="1">
    <location>
        <begin position="66"/>
        <end position="83"/>
    </location>
</feature>
<protein>
    <submittedName>
        <fullName evidence="2">Uncharacterized protein</fullName>
    </submittedName>
</protein>
<gene>
    <name evidence="2" type="ORF">H9980_04825</name>
</gene>